<evidence type="ECO:0000256" key="1">
    <source>
        <dbReference type="SAM" id="Phobius"/>
    </source>
</evidence>
<dbReference type="EMBL" id="MCGQ01000130">
    <property type="protein sequence ID" value="OXY85386.1"/>
    <property type="molecule type" value="Genomic_DNA"/>
</dbReference>
<proteinExistence type="predicted"/>
<keyword evidence="1" id="KW-0472">Membrane</keyword>
<dbReference type="RefSeq" id="WP_094222924.1">
    <property type="nucleotide sequence ID" value="NZ_MCGQ01000130.1"/>
</dbReference>
<dbReference type="Proteomes" id="UP000215483">
    <property type="component" value="Unassembled WGS sequence"/>
</dbReference>
<reference evidence="2 3" key="1">
    <citation type="submission" date="2016-07" db="EMBL/GenBank/DDBJ databases">
        <title>Draft genome of Streptomyces diastatochromogenes.</title>
        <authorList>
            <person name="Podduturi R."/>
            <person name="Lukassen M.B."/>
            <person name="Clausen N."/>
            <person name="Nielsen J.L."/>
            <person name="Jorgensen N.O."/>
        </authorList>
    </citation>
    <scope>NUCLEOTIDE SEQUENCE [LARGE SCALE GENOMIC DNA]</scope>
    <source>
        <strain evidence="2 3">DSM 40608</strain>
    </source>
</reference>
<evidence type="ECO:0000313" key="2">
    <source>
        <dbReference type="EMBL" id="OXY85386.1"/>
    </source>
</evidence>
<organism evidence="2 3">
    <name type="scientific">Streptomyces diastatochromogenes</name>
    <dbReference type="NCBI Taxonomy" id="42236"/>
    <lineage>
        <taxon>Bacteria</taxon>
        <taxon>Bacillati</taxon>
        <taxon>Actinomycetota</taxon>
        <taxon>Actinomycetes</taxon>
        <taxon>Kitasatosporales</taxon>
        <taxon>Streptomycetaceae</taxon>
        <taxon>Streptomyces</taxon>
    </lineage>
</organism>
<keyword evidence="1" id="KW-0812">Transmembrane</keyword>
<comment type="caution">
    <text evidence="2">The sequence shown here is derived from an EMBL/GenBank/DDBJ whole genome shotgun (WGS) entry which is preliminary data.</text>
</comment>
<name>A0A233RPQ8_STRDA</name>
<dbReference type="OrthoDB" id="3855296at2"/>
<feature type="transmembrane region" description="Helical" evidence="1">
    <location>
        <begin position="89"/>
        <end position="109"/>
    </location>
</feature>
<evidence type="ECO:0000313" key="3">
    <source>
        <dbReference type="Proteomes" id="UP000215483"/>
    </source>
</evidence>
<dbReference type="AlphaFoldDB" id="A0A233RPQ8"/>
<sequence>MSTGEERALVQQIEGHLLLTAAREEGRTAAARVGSRLGWLTDTQRDDLERHFETEYLALAGTSWRRTAARAEELRHTYEARYRALRQRLVAWCVLGCALSAAATLLALATA</sequence>
<gene>
    <name evidence="2" type="ORF">BEK98_45825</name>
</gene>
<accession>A0A233RPQ8</accession>
<evidence type="ECO:0008006" key="4">
    <source>
        <dbReference type="Google" id="ProtNLM"/>
    </source>
</evidence>
<protein>
    <recommendedName>
        <fullName evidence="4">Cytochrome C oxidase subunit I</fullName>
    </recommendedName>
</protein>
<keyword evidence="1" id="KW-1133">Transmembrane helix</keyword>
<keyword evidence="3" id="KW-1185">Reference proteome</keyword>